<sequence length="362" mass="39061">MLVVTYLKKFTAFQVDLTAFLFALRARGGNLPPISPCPDKSDANADADAPDPRPLDNPWQQPDGCSVIVRRDPSYTGKLWQGQSCQVTGSATQSNYWIHQAHECFPPRTAAATTPTSSWYDNWGFYSPGLACPAGWSRACSTTYGEDGGGHGAPGPDDAAGRGDGSRVLPRIPVPSPYLDKEGAGTSVASFTVGMPMVQVVWRETDLPATMHSQPSSTTTTIATETNATAPESTYAAAPGISEGATVRLAVGASLGAVIVLMSIAFFVFVRRHRRRRATSTETRRQPPDSRTLQQQQYWTQQEGELPASSSPGELSLAQTGPYATAELPSHNGKGFPTNRARHPSQPSIKRNLIDPRKYSYF</sequence>
<dbReference type="EMBL" id="JAQQWL010000008">
    <property type="protein sequence ID" value="KAK8061294.1"/>
    <property type="molecule type" value="Genomic_DNA"/>
</dbReference>
<keyword evidence="2" id="KW-0472">Membrane</keyword>
<evidence type="ECO:0000313" key="3">
    <source>
        <dbReference type="EMBL" id="KAK8061294.1"/>
    </source>
</evidence>
<feature type="region of interest" description="Disordered" evidence="1">
    <location>
        <begin position="276"/>
        <end position="362"/>
    </location>
</feature>
<proteinExistence type="predicted"/>
<feature type="region of interest" description="Disordered" evidence="1">
    <location>
        <begin position="33"/>
        <end position="63"/>
    </location>
</feature>
<gene>
    <name evidence="3" type="ORF">PG994_007660</name>
</gene>
<feature type="compositionally biased region" description="Polar residues" evidence="1">
    <location>
        <begin position="308"/>
        <end position="319"/>
    </location>
</feature>
<feature type="transmembrane region" description="Helical" evidence="2">
    <location>
        <begin position="249"/>
        <end position="270"/>
    </location>
</feature>
<feature type="compositionally biased region" description="Basic and acidic residues" evidence="1">
    <location>
        <begin position="352"/>
        <end position="362"/>
    </location>
</feature>
<protein>
    <submittedName>
        <fullName evidence="3">P63 related protein</fullName>
    </submittedName>
</protein>
<keyword evidence="2" id="KW-0812">Transmembrane</keyword>
<dbReference type="RefSeq" id="XP_066714556.1">
    <property type="nucleotide sequence ID" value="XM_066859069.1"/>
</dbReference>
<accession>A0ABR1UTZ8</accession>
<dbReference type="Proteomes" id="UP001480595">
    <property type="component" value="Unassembled WGS sequence"/>
</dbReference>
<reference evidence="3 4" key="1">
    <citation type="submission" date="2023-01" db="EMBL/GenBank/DDBJ databases">
        <title>Analysis of 21 Apiospora genomes using comparative genomics revels a genus with tremendous synthesis potential of carbohydrate active enzymes and secondary metabolites.</title>
        <authorList>
            <person name="Sorensen T."/>
        </authorList>
    </citation>
    <scope>NUCLEOTIDE SEQUENCE [LARGE SCALE GENOMIC DNA]</scope>
    <source>
        <strain evidence="3 4">CBS 135458</strain>
    </source>
</reference>
<comment type="caution">
    <text evidence="3">The sequence shown here is derived from an EMBL/GenBank/DDBJ whole genome shotgun (WGS) entry which is preliminary data.</text>
</comment>
<keyword evidence="2" id="KW-1133">Transmembrane helix</keyword>
<evidence type="ECO:0000313" key="4">
    <source>
        <dbReference type="Proteomes" id="UP001480595"/>
    </source>
</evidence>
<feature type="region of interest" description="Disordered" evidence="1">
    <location>
        <begin position="146"/>
        <end position="180"/>
    </location>
</feature>
<evidence type="ECO:0000256" key="2">
    <source>
        <dbReference type="SAM" id="Phobius"/>
    </source>
</evidence>
<evidence type="ECO:0000256" key="1">
    <source>
        <dbReference type="SAM" id="MobiDB-lite"/>
    </source>
</evidence>
<dbReference type="GeneID" id="92092132"/>
<name>A0ABR1UTZ8_9PEZI</name>
<keyword evidence="4" id="KW-1185">Reference proteome</keyword>
<organism evidence="3 4">
    <name type="scientific">Apiospora phragmitis</name>
    <dbReference type="NCBI Taxonomy" id="2905665"/>
    <lineage>
        <taxon>Eukaryota</taxon>
        <taxon>Fungi</taxon>
        <taxon>Dikarya</taxon>
        <taxon>Ascomycota</taxon>
        <taxon>Pezizomycotina</taxon>
        <taxon>Sordariomycetes</taxon>
        <taxon>Xylariomycetidae</taxon>
        <taxon>Amphisphaeriales</taxon>
        <taxon>Apiosporaceae</taxon>
        <taxon>Apiospora</taxon>
    </lineage>
</organism>